<evidence type="ECO:0000313" key="2">
    <source>
        <dbReference type="Proteomes" id="UP000320011"/>
    </source>
</evidence>
<sequence>MTQLTYVTTYMSCNLFDMNTSEFLHNFIDTLPSGEALNKRLGVDGRHARTGSADRALNGGMTMQFDNTLTINAPVSEVFAYLAHPENLPRWNYALDHTEQTSPGPIGVGSTYRQTRTLPRPAEEHFRITEYDPPNLLTAKGDFGPFAGTTTYRLTSLDQYATRLVNTIHLTASGAFKAVAAIAG</sequence>
<organism evidence="1 2">
    <name type="scientific">Amycolatopsis rhizosphaerae</name>
    <dbReference type="NCBI Taxonomy" id="2053003"/>
    <lineage>
        <taxon>Bacteria</taxon>
        <taxon>Bacillati</taxon>
        <taxon>Actinomycetota</taxon>
        <taxon>Actinomycetes</taxon>
        <taxon>Pseudonocardiales</taxon>
        <taxon>Pseudonocardiaceae</taxon>
        <taxon>Amycolatopsis</taxon>
    </lineage>
</organism>
<reference evidence="1 2" key="2">
    <citation type="submission" date="2019-08" db="EMBL/GenBank/DDBJ databases">
        <title>Amycolatopsis acidicola sp. nov., isolated from peat swamp forest soil.</title>
        <authorList>
            <person name="Srisuk N."/>
        </authorList>
    </citation>
    <scope>NUCLEOTIDE SEQUENCE [LARGE SCALE GENOMIC DNA]</scope>
    <source>
        <strain evidence="1 2">TBRC 6029</strain>
    </source>
</reference>
<dbReference type="EMBL" id="VJWX01000819">
    <property type="protein sequence ID" value="TVT14873.1"/>
    <property type="molecule type" value="Genomic_DNA"/>
</dbReference>
<dbReference type="AlphaFoldDB" id="A0A557ZS73"/>
<dbReference type="Gene3D" id="3.30.530.20">
    <property type="match status" value="1"/>
</dbReference>
<reference evidence="1 2" key="1">
    <citation type="submission" date="2019-07" db="EMBL/GenBank/DDBJ databases">
        <authorList>
            <person name="Duangmal K."/>
            <person name="Teo W.F.A."/>
        </authorList>
    </citation>
    <scope>NUCLEOTIDE SEQUENCE [LARGE SCALE GENOMIC DNA]</scope>
    <source>
        <strain evidence="1 2">TBRC 6029</strain>
    </source>
</reference>
<keyword evidence="2" id="KW-1185">Reference proteome</keyword>
<proteinExistence type="predicted"/>
<dbReference type="SUPFAM" id="SSF55961">
    <property type="entry name" value="Bet v1-like"/>
    <property type="match status" value="1"/>
</dbReference>
<evidence type="ECO:0000313" key="1">
    <source>
        <dbReference type="EMBL" id="TVT14873.1"/>
    </source>
</evidence>
<gene>
    <name evidence="1" type="ORF">FNH05_37165</name>
</gene>
<comment type="caution">
    <text evidence="1">The sequence shown here is derived from an EMBL/GenBank/DDBJ whole genome shotgun (WGS) entry which is preliminary data.</text>
</comment>
<name>A0A557ZS73_9PSEU</name>
<accession>A0A557ZS73</accession>
<dbReference type="OrthoDB" id="5951835at2"/>
<evidence type="ECO:0008006" key="3">
    <source>
        <dbReference type="Google" id="ProtNLM"/>
    </source>
</evidence>
<dbReference type="InterPro" id="IPR023393">
    <property type="entry name" value="START-like_dom_sf"/>
</dbReference>
<dbReference type="Proteomes" id="UP000320011">
    <property type="component" value="Unassembled WGS sequence"/>
</dbReference>
<dbReference type="InterPro" id="IPR019587">
    <property type="entry name" value="Polyketide_cyclase/dehydratase"/>
</dbReference>
<dbReference type="Pfam" id="PF10604">
    <property type="entry name" value="Polyketide_cyc2"/>
    <property type="match status" value="1"/>
</dbReference>
<protein>
    <recommendedName>
        <fullName evidence="3">SRPBCC family protein</fullName>
    </recommendedName>
</protein>
<feature type="non-terminal residue" evidence="1">
    <location>
        <position position="184"/>
    </location>
</feature>